<reference evidence="4" key="1">
    <citation type="submission" date="2025-08" db="UniProtKB">
        <authorList>
            <consortium name="RefSeq"/>
        </authorList>
    </citation>
    <scope>IDENTIFICATION</scope>
    <source>
        <strain evidence="4">J_2021</strain>
        <tissue evidence="4">Erythrocytes</tissue>
    </source>
</reference>
<evidence type="ECO:0000256" key="2">
    <source>
        <dbReference type="SAM" id="MobiDB-lite"/>
    </source>
</evidence>
<dbReference type="KEGG" id="xla:108711223"/>
<dbReference type="OrthoDB" id="8725016at2759"/>
<name>A0A1L8GZE7_XENLA</name>
<dbReference type="GeneID" id="108711223"/>
<feature type="region of interest" description="Disordered" evidence="2">
    <location>
        <begin position="1"/>
        <end position="50"/>
    </location>
</feature>
<feature type="region of interest" description="Disordered" evidence="2">
    <location>
        <begin position="366"/>
        <end position="385"/>
    </location>
</feature>
<feature type="compositionally biased region" description="Polar residues" evidence="2">
    <location>
        <begin position="1"/>
        <end position="12"/>
    </location>
</feature>
<dbReference type="PANTHER" id="PTHR16095:SF9">
    <property type="entry name" value="PROLINE AND SERINE-RICH PROTEIN 2"/>
    <property type="match status" value="1"/>
</dbReference>
<dbReference type="AGR" id="Xenbase:XB-GENE-17330958"/>
<dbReference type="PANTHER" id="PTHR16095">
    <property type="entry name" value="TRANSMEMBRANE PROTEIN 143 FAMILY MEMBER"/>
    <property type="match status" value="1"/>
</dbReference>
<dbReference type="RefSeq" id="XP_018108221.1">
    <property type="nucleotide sequence ID" value="XM_018252732.2"/>
</dbReference>
<feature type="compositionally biased region" description="Polar residues" evidence="2">
    <location>
        <begin position="543"/>
        <end position="560"/>
    </location>
</feature>
<dbReference type="Xenbase" id="XB-GENE-17330958">
    <property type="gene designation" value="proser2.L"/>
</dbReference>
<feature type="compositionally biased region" description="Basic and acidic residues" evidence="2">
    <location>
        <begin position="532"/>
        <end position="542"/>
    </location>
</feature>
<dbReference type="STRING" id="8355.A0A1L8GZE7"/>
<accession>A0A1L8GZE7</accession>
<evidence type="ECO:0000313" key="3">
    <source>
        <dbReference type="Proteomes" id="UP000186698"/>
    </source>
</evidence>
<organism evidence="3 4">
    <name type="scientific">Xenopus laevis</name>
    <name type="common">African clawed frog</name>
    <dbReference type="NCBI Taxonomy" id="8355"/>
    <lineage>
        <taxon>Eukaryota</taxon>
        <taxon>Metazoa</taxon>
        <taxon>Chordata</taxon>
        <taxon>Craniata</taxon>
        <taxon>Vertebrata</taxon>
        <taxon>Euteleostomi</taxon>
        <taxon>Amphibia</taxon>
        <taxon>Batrachia</taxon>
        <taxon>Anura</taxon>
        <taxon>Pipoidea</taxon>
        <taxon>Pipidae</taxon>
        <taxon>Xenopodinae</taxon>
        <taxon>Xenopus</taxon>
        <taxon>Xenopus</taxon>
    </lineage>
</organism>
<dbReference type="Bgee" id="108711223">
    <property type="expression patterns" value="Expressed in zone of skin and 14 other cell types or tissues"/>
</dbReference>
<dbReference type="PaxDb" id="8355-A0A1L8GZE7"/>
<evidence type="ECO:0000313" key="4">
    <source>
        <dbReference type="RefSeq" id="XP_018108221.1"/>
    </source>
</evidence>
<dbReference type="OMA" id="NNIMNEP"/>
<evidence type="ECO:0000256" key="1">
    <source>
        <dbReference type="ARBA" id="ARBA00022553"/>
    </source>
</evidence>
<dbReference type="AlphaFoldDB" id="A0A1L8GZE7"/>
<keyword evidence="1" id="KW-0597">Phosphoprotein</keyword>
<sequence length="675" mass="75477">MPSNLIKLSSSEMEPDFHSRRFSDSERSGSFDSQGSLRSRSRSSNLDHENLKYLTSEEKNALLFFEETLDAFEDDIEEPPVSQDNNCGYNTSISTDGSHSENDEIIDLVQAEENLELHALPNTRDIQESQDEKQTQLNTSVPVTPVIHTASPVPIPAMASPREKEILYPEFHIEHKKLLGAIPTPVVIAKKISEKNTENFNPSPLSLSEGKPNELKRSVGTSPIHEGHFNFTGPNSKPNHFPNNISVKQVGKQYNKTIAKAAVNVQERKAKVLANINGTSLHDDDTDSRVNYEQLSRKTSFRDVTTEQARYEALTKLGLVKETTVQAGIQTPTSTVSNGSMSPKFLPQDSHKRYSNESQYISNNIMNEPIPFGHSKSLPQDSPKRYVNENQNISTVKSEPSQLELSKSLLHESTRLSIEKSNTSNILKADPSLPSSPKSLPYEYPRRYFNEYQSISSNLKSGPTPPRNLAHDIPRAYSNENQNGSSLKSGPLPCTSPKSLQHEAPRSYSNDNQNISSSIKSETNAYVPPRSSPHEAPRRYKNENQNIINNSKRETSSSIPPNFPPESNRKFPNDHQSISNILKSEPSPFVPLGKTVIFKGEALSPEKKIQPIAAQDNNDQKQSIPHQDIRRTYSMPRPSGFRPQGITVQFSGRDASEETRKDALRKLGLLKEKSF</sequence>
<gene>
    <name evidence="4 5" type="primary">proser2.L</name>
</gene>
<feature type="compositionally biased region" description="Polar residues" evidence="2">
    <location>
        <begin position="615"/>
        <end position="625"/>
    </location>
</feature>
<feature type="compositionally biased region" description="Basic and acidic residues" evidence="2">
    <location>
        <begin position="15"/>
        <end position="29"/>
    </location>
</feature>
<protein>
    <submittedName>
        <fullName evidence="4">Proline and serine-rich protein 2</fullName>
    </submittedName>
</protein>
<feature type="region of interest" description="Disordered" evidence="2">
    <location>
        <begin position="456"/>
        <end position="572"/>
    </location>
</feature>
<keyword evidence="3" id="KW-1185">Reference proteome</keyword>
<evidence type="ECO:0000313" key="5">
    <source>
        <dbReference type="Xenbase" id="XB-GENE-17330958"/>
    </source>
</evidence>
<feature type="region of interest" description="Disordered" evidence="2">
    <location>
        <begin position="611"/>
        <end position="646"/>
    </location>
</feature>
<feature type="compositionally biased region" description="Polar residues" evidence="2">
    <location>
        <begin position="507"/>
        <end position="524"/>
    </location>
</feature>
<dbReference type="Proteomes" id="UP000186698">
    <property type="component" value="Chromosome 3L"/>
</dbReference>
<feature type="compositionally biased region" description="Polar residues" evidence="2">
    <location>
        <begin position="478"/>
        <end position="488"/>
    </location>
</feature>
<proteinExistence type="predicted"/>
<dbReference type="CTD" id="108711223"/>